<dbReference type="EnsemblPlants" id="ORUFI03G35130.1">
    <property type="protein sequence ID" value="ORUFI03G35130.1"/>
    <property type="gene ID" value="ORUFI03G35130"/>
</dbReference>
<dbReference type="Gramene" id="ORUFI03G35130.1">
    <property type="protein sequence ID" value="ORUFI03G35130.1"/>
    <property type="gene ID" value="ORUFI03G35130"/>
</dbReference>
<organism evidence="2 3">
    <name type="scientific">Oryza rufipogon</name>
    <name type="common">Brownbeard rice</name>
    <name type="synonym">Asian wild rice</name>
    <dbReference type="NCBI Taxonomy" id="4529"/>
    <lineage>
        <taxon>Eukaryota</taxon>
        <taxon>Viridiplantae</taxon>
        <taxon>Streptophyta</taxon>
        <taxon>Embryophyta</taxon>
        <taxon>Tracheophyta</taxon>
        <taxon>Spermatophyta</taxon>
        <taxon>Magnoliopsida</taxon>
        <taxon>Liliopsida</taxon>
        <taxon>Poales</taxon>
        <taxon>Poaceae</taxon>
        <taxon>BOP clade</taxon>
        <taxon>Oryzoideae</taxon>
        <taxon>Oryzeae</taxon>
        <taxon>Oryzinae</taxon>
        <taxon>Oryza</taxon>
    </lineage>
</organism>
<dbReference type="Proteomes" id="UP000008022">
    <property type="component" value="Unassembled WGS sequence"/>
</dbReference>
<evidence type="ECO:0000313" key="3">
    <source>
        <dbReference type="Proteomes" id="UP000008022"/>
    </source>
</evidence>
<dbReference type="OMA" id="ASGFWGQ"/>
<reference evidence="3" key="1">
    <citation type="submission" date="2013-06" db="EMBL/GenBank/DDBJ databases">
        <authorList>
            <person name="Zhao Q."/>
        </authorList>
    </citation>
    <scope>NUCLEOTIDE SEQUENCE</scope>
    <source>
        <strain evidence="3">cv. W1943</strain>
    </source>
</reference>
<accession>A0A0E0P151</accession>
<evidence type="ECO:0000256" key="1">
    <source>
        <dbReference type="SAM" id="MobiDB-lite"/>
    </source>
</evidence>
<feature type="region of interest" description="Disordered" evidence="1">
    <location>
        <begin position="20"/>
        <end position="40"/>
    </location>
</feature>
<protein>
    <submittedName>
        <fullName evidence="2">Uncharacterized protein</fullName>
    </submittedName>
</protein>
<dbReference type="AlphaFoldDB" id="A0A0E0P151"/>
<sequence>MADVGLARWCLGGTDLGDSCAGYGDGDGDPDQRRRTYGADEDCGDGGVGVDRGWLGAAAVEGERLRKRRWTIGGGRRAEARWERGERSRKEMGVRGNREITDEEITRGGRWERRDGEEIAIGVRQRSGWRGGGAASGFCGQRHGGSGGVRVRERRVLVFVEDGGSGMQRMKIQQDIRFFNCTDAFPKRRCQHDDTCNRQRNMLEHKSATPPKQQHTVK</sequence>
<evidence type="ECO:0000313" key="2">
    <source>
        <dbReference type="EnsemblPlants" id="ORUFI03G35130.1"/>
    </source>
</evidence>
<proteinExistence type="predicted"/>
<name>A0A0E0P151_ORYRU</name>
<dbReference type="HOGENOM" id="CLU_1268702_0_0_1"/>
<reference evidence="2" key="2">
    <citation type="submission" date="2015-06" db="UniProtKB">
        <authorList>
            <consortium name="EnsemblPlants"/>
        </authorList>
    </citation>
    <scope>IDENTIFICATION</scope>
</reference>
<keyword evidence="3" id="KW-1185">Reference proteome</keyword>